<dbReference type="Proteomes" id="UP000248044">
    <property type="component" value="Chromosome"/>
</dbReference>
<dbReference type="KEGG" id="abri:DFR85_14130"/>
<gene>
    <name evidence="1" type="ORF">DFR85_14130</name>
</gene>
<name>A0A2U9IHN0_9CREN</name>
<evidence type="ECO:0008006" key="3">
    <source>
        <dbReference type="Google" id="ProtNLM"/>
    </source>
</evidence>
<dbReference type="EMBL" id="CP029289">
    <property type="protein sequence ID" value="AWR95557.1"/>
    <property type="molecule type" value="Genomic_DNA"/>
</dbReference>
<dbReference type="AlphaFoldDB" id="A0A2U9IHN0"/>
<protein>
    <recommendedName>
        <fullName evidence="3">HEPN domain-containing protein</fullName>
    </recommendedName>
</protein>
<organism evidence="1 2">
    <name type="scientific">Acidianus brierleyi</name>
    <dbReference type="NCBI Taxonomy" id="41673"/>
    <lineage>
        <taxon>Archaea</taxon>
        <taxon>Thermoproteota</taxon>
        <taxon>Thermoprotei</taxon>
        <taxon>Sulfolobales</taxon>
        <taxon>Sulfolobaceae</taxon>
        <taxon>Acidianus</taxon>
    </lineage>
</organism>
<evidence type="ECO:0000313" key="1">
    <source>
        <dbReference type="EMBL" id="AWR95557.1"/>
    </source>
</evidence>
<keyword evidence="2" id="KW-1185">Reference proteome</keyword>
<evidence type="ECO:0000313" key="2">
    <source>
        <dbReference type="Proteomes" id="UP000248044"/>
    </source>
</evidence>
<reference evidence="1 2" key="1">
    <citation type="submission" date="2018-05" db="EMBL/GenBank/DDBJ databases">
        <title>Complete Genome Sequences of Extremely Thermoacidophilic, Metal-Mobilizing Type-Strain Members of the Archaeal Family Sulfolobaceae: Acidianus brierleyi DSM-1651T, Acidianus sulfidivorans DSM-18786T, Metallosphaera hakonensis DSM-7519T, and Metallosphaera prunae DSM-10039T.</title>
        <authorList>
            <person name="Counts J.A."/>
            <person name="Kelly R.M."/>
        </authorList>
    </citation>
    <scope>NUCLEOTIDE SEQUENCE [LARGE SCALE GENOMIC DNA]</scope>
    <source>
        <strain evidence="1 2">DSM 1651</strain>
    </source>
</reference>
<accession>A0A2U9IHN0</accession>
<sequence length="113" mass="13311">MGLKLSEHRDLAIKYFQISYSTVNPIICLSFALRSIEEIAMDILLESEGYNVYSPDTQNKMIKIIRENPELYEIYLKVLYNMSKLLMEGDFNKEFLVDLEKIISKILNYTFKI</sequence>
<proteinExistence type="predicted"/>